<feature type="region of interest" description="Disordered" evidence="1">
    <location>
        <begin position="83"/>
        <end position="142"/>
    </location>
</feature>
<gene>
    <name evidence="3" type="ORF">ACGFZB_36790</name>
</gene>
<evidence type="ECO:0000256" key="2">
    <source>
        <dbReference type="SAM" id="Phobius"/>
    </source>
</evidence>
<organism evidence="3 4">
    <name type="scientific">Streptomyces cinerochromogenes</name>
    <dbReference type="NCBI Taxonomy" id="66422"/>
    <lineage>
        <taxon>Bacteria</taxon>
        <taxon>Bacillati</taxon>
        <taxon>Actinomycetota</taxon>
        <taxon>Actinomycetes</taxon>
        <taxon>Kitasatosporales</taxon>
        <taxon>Streptomycetaceae</taxon>
        <taxon>Streptomyces</taxon>
    </lineage>
</organism>
<keyword evidence="4" id="KW-1185">Reference proteome</keyword>
<dbReference type="InterPro" id="IPR021224">
    <property type="entry name" value="DUF2690"/>
</dbReference>
<proteinExistence type="predicted"/>
<keyword evidence="2" id="KW-0812">Transmembrane</keyword>
<name>A0ABW7BGE5_9ACTN</name>
<dbReference type="Pfam" id="PF13560">
    <property type="entry name" value="HTH_31"/>
    <property type="match status" value="1"/>
</dbReference>
<dbReference type="Proteomes" id="UP001604267">
    <property type="component" value="Unassembled WGS sequence"/>
</dbReference>
<accession>A0ABW7BGE5</accession>
<dbReference type="EMBL" id="JBICYV010000023">
    <property type="protein sequence ID" value="MFG3015910.1"/>
    <property type="molecule type" value="Genomic_DNA"/>
</dbReference>
<feature type="compositionally biased region" description="Basic and acidic residues" evidence="1">
    <location>
        <begin position="124"/>
        <end position="136"/>
    </location>
</feature>
<reference evidence="3 4" key="1">
    <citation type="submission" date="2024-10" db="EMBL/GenBank/DDBJ databases">
        <title>The Natural Products Discovery Center: Release of the First 8490 Sequenced Strains for Exploring Actinobacteria Biosynthetic Diversity.</title>
        <authorList>
            <person name="Kalkreuter E."/>
            <person name="Kautsar S.A."/>
            <person name="Yang D."/>
            <person name="Bader C.D."/>
            <person name="Teijaro C.N."/>
            <person name="Fluegel L."/>
            <person name="Davis C.M."/>
            <person name="Simpson J.R."/>
            <person name="Lauterbach L."/>
            <person name="Steele A.D."/>
            <person name="Gui C."/>
            <person name="Meng S."/>
            <person name="Li G."/>
            <person name="Viehrig K."/>
            <person name="Ye F."/>
            <person name="Su P."/>
            <person name="Kiefer A.F."/>
            <person name="Nichols A."/>
            <person name="Cepeda A.J."/>
            <person name="Yan W."/>
            <person name="Fan B."/>
            <person name="Jiang Y."/>
            <person name="Adhikari A."/>
            <person name="Zheng C.-J."/>
            <person name="Schuster L."/>
            <person name="Cowan T.M."/>
            <person name="Smanski M.J."/>
            <person name="Chevrette M.G."/>
            <person name="De Carvalho L.P.S."/>
            <person name="Shen B."/>
        </authorList>
    </citation>
    <scope>NUCLEOTIDE SEQUENCE [LARGE SCALE GENOMIC DNA]</scope>
    <source>
        <strain evidence="3 4">NPDC048320</strain>
    </source>
</reference>
<sequence length="307" mass="33324">MPDTLSPESLRFVTRLRELKDHAGVSLAVLAKQTAYSKSSWERCLNGSALPPRQAVEAMCRFIEQPAAPVLALWELADLTWGTRPGGTPTGSTPAAEPVPQRPYASRRGHPEQPAPSHRLPAQRTEDTGQRPERRAGTTRRRHALRTVAVTAALVAAVTLPLTWWLAGTLGRSATRHFPAPDLATARPLCTGRACQGEEAKATWCSGRAETVARKRTAEGAMFEVLYARACGAAWGRMWFSRHGDRLVISLAGDRSSLAGDRSSVEDTDPATTGSYHSTPMLATDTPRRITACYLPEKGGRVCIPRP</sequence>
<comment type="caution">
    <text evidence="3">The sequence shown here is derived from an EMBL/GenBank/DDBJ whole genome shotgun (WGS) entry which is preliminary data.</text>
</comment>
<evidence type="ECO:0000313" key="4">
    <source>
        <dbReference type="Proteomes" id="UP001604267"/>
    </source>
</evidence>
<feature type="region of interest" description="Disordered" evidence="1">
    <location>
        <begin position="258"/>
        <end position="282"/>
    </location>
</feature>
<keyword evidence="2" id="KW-1133">Transmembrane helix</keyword>
<protein>
    <submittedName>
        <fullName evidence="3">DUF2690 domain-containing protein</fullName>
    </submittedName>
</protein>
<evidence type="ECO:0000313" key="3">
    <source>
        <dbReference type="EMBL" id="MFG3015910.1"/>
    </source>
</evidence>
<dbReference type="RefSeq" id="WP_392824087.1">
    <property type="nucleotide sequence ID" value="NZ_JBICYV010000023.1"/>
</dbReference>
<evidence type="ECO:0000256" key="1">
    <source>
        <dbReference type="SAM" id="MobiDB-lite"/>
    </source>
</evidence>
<dbReference type="CDD" id="cd00093">
    <property type="entry name" value="HTH_XRE"/>
    <property type="match status" value="1"/>
</dbReference>
<dbReference type="InterPro" id="IPR001387">
    <property type="entry name" value="Cro/C1-type_HTH"/>
</dbReference>
<keyword evidence="2" id="KW-0472">Membrane</keyword>
<dbReference type="Pfam" id="PF10901">
    <property type="entry name" value="DUF2690"/>
    <property type="match status" value="1"/>
</dbReference>
<feature type="transmembrane region" description="Helical" evidence="2">
    <location>
        <begin position="144"/>
        <end position="167"/>
    </location>
</feature>